<evidence type="ECO:0000313" key="1">
    <source>
        <dbReference type="EMBL" id="KAL1210666.1"/>
    </source>
</evidence>
<keyword evidence="2" id="KW-1185">Reference proteome</keyword>
<dbReference type="PANTHER" id="PTHR31260">
    <property type="entry name" value="CYSTATIN/MONELLIN SUPERFAMILY PROTEIN"/>
    <property type="match status" value="1"/>
</dbReference>
<accession>A0ABD1AWY4</accession>
<gene>
    <name evidence="1" type="ORF">V5N11_006979</name>
</gene>
<dbReference type="Proteomes" id="UP001558713">
    <property type="component" value="Unassembled WGS sequence"/>
</dbReference>
<dbReference type="EMBL" id="JBANAX010000394">
    <property type="protein sequence ID" value="KAL1210666.1"/>
    <property type="molecule type" value="Genomic_DNA"/>
</dbReference>
<protein>
    <submittedName>
        <fullName evidence="1">Uncharacterized protein</fullName>
    </submittedName>
</protein>
<dbReference type="PANTHER" id="PTHR31260:SF74">
    <property type="entry name" value="(RAPE) HYPOTHETICAL PROTEIN"/>
    <property type="match status" value="1"/>
</dbReference>
<name>A0ABD1AWY4_CARAN</name>
<evidence type="ECO:0000313" key="2">
    <source>
        <dbReference type="Proteomes" id="UP001558713"/>
    </source>
</evidence>
<organism evidence="1 2">
    <name type="scientific">Cardamine amara subsp. amara</name>
    <dbReference type="NCBI Taxonomy" id="228776"/>
    <lineage>
        <taxon>Eukaryota</taxon>
        <taxon>Viridiplantae</taxon>
        <taxon>Streptophyta</taxon>
        <taxon>Embryophyta</taxon>
        <taxon>Tracheophyta</taxon>
        <taxon>Spermatophyta</taxon>
        <taxon>Magnoliopsida</taxon>
        <taxon>eudicotyledons</taxon>
        <taxon>Gunneridae</taxon>
        <taxon>Pentapetalae</taxon>
        <taxon>rosids</taxon>
        <taxon>malvids</taxon>
        <taxon>Brassicales</taxon>
        <taxon>Brassicaceae</taxon>
        <taxon>Cardamineae</taxon>
        <taxon>Cardamine</taxon>
    </lineage>
</organism>
<dbReference type="NCBIfam" id="TIGR01572">
    <property type="entry name" value="A_thl_para_3677"/>
    <property type="match status" value="1"/>
</dbReference>
<dbReference type="InterPro" id="IPR006462">
    <property type="entry name" value="MS5"/>
</dbReference>
<sequence length="304" mass="35303">MAGEQVIDVKRIGISRVKDPRLRISGLPDSVRKRKERQKKYNPRGIDDLPVDHDLCYGFDFDRSLRPYKLVKSLWGDAYDIQIFGRLGLCCYNFQQGTNLKFVRWEKYNIKPTSTINFYVTLEAMDPALHSLFSFQTLFSYTRPRVGISLKWSTFAGRIKCNEAVYNYWIESDNAIDDFYKGDMPKWVSDEDLAAGNNKYYVLQESELHENEWWLHLFAEIAFYSKQGSTLRAAPRLEIKRALVETREEARREPLEKLKAGNAIFYISYKYNGDPSTGLAGDHKAIIRKTMDGYPGHMCLEVAE</sequence>
<comment type="caution">
    <text evidence="1">The sequence shown here is derived from an EMBL/GenBank/DDBJ whole genome shotgun (WGS) entry which is preliminary data.</text>
</comment>
<proteinExistence type="predicted"/>
<reference evidence="1 2" key="1">
    <citation type="submission" date="2024-04" db="EMBL/GenBank/DDBJ databases">
        <title>Genome assembly C_amara_ONT_v2.</title>
        <authorList>
            <person name="Yant L."/>
            <person name="Moore C."/>
            <person name="Slenker M."/>
        </authorList>
    </citation>
    <scope>NUCLEOTIDE SEQUENCE [LARGE SCALE GENOMIC DNA]</scope>
    <source>
        <tissue evidence="1">Leaf</tissue>
    </source>
</reference>
<dbReference type="Pfam" id="PF04776">
    <property type="entry name" value="protein_MS5"/>
    <property type="match status" value="1"/>
</dbReference>
<dbReference type="AlphaFoldDB" id="A0ABD1AWY4"/>